<evidence type="ECO:0000313" key="3">
    <source>
        <dbReference type="Proteomes" id="UP000198711"/>
    </source>
</evidence>
<dbReference type="EMBL" id="FNNO01000006">
    <property type="protein sequence ID" value="SDW81032.1"/>
    <property type="molecule type" value="Genomic_DNA"/>
</dbReference>
<keyword evidence="1" id="KW-0732">Signal</keyword>
<evidence type="ECO:0000256" key="1">
    <source>
        <dbReference type="SAM" id="SignalP"/>
    </source>
</evidence>
<dbReference type="SUPFAM" id="SSF53474">
    <property type="entry name" value="alpha/beta-Hydrolases"/>
    <property type="match status" value="1"/>
</dbReference>
<sequence>MRNYFLIFCVLLLLPAAIWAQKKETDPNTWHGFKRIHFTIDSTPAYIVVPAKTLPGNPWLWRSYSPDFHIEIDSILVAKGFYIGFLDVNNKLLYGQPALMQQWERFYDYLVNEKHFAATPALEGAVRGTLCEFAWAKKHPDKVSCIYSENPVSEIKSWPGGKLKDAAFKGSGAPDNWNQLKSAYGFTEEEALQYHDNPKDNLEQLADHQVPLYFSFGLHDQLIPMDQNALVIANNYVKLGGPVTLRPMTKGKQEANGHHVTIENPEAIADFIIRASMTKIVENKH</sequence>
<gene>
    <name evidence="2" type="ORF">SAMN05444410_10615</name>
</gene>
<name>A0A8X8LB68_9BACT</name>
<comment type="caution">
    <text evidence="2">The sequence shown here is derived from an EMBL/GenBank/DDBJ whole genome shotgun (WGS) entry which is preliminary data.</text>
</comment>
<organism evidence="2 3">
    <name type="scientific">Hydrobacter penzbergensis</name>
    <dbReference type="NCBI Taxonomy" id="1235997"/>
    <lineage>
        <taxon>Bacteria</taxon>
        <taxon>Pseudomonadati</taxon>
        <taxon>Bacteroidota</taxon>
        <taxon>Chitinophagia</taxon>
        <taxon>Chitinophagales</taxon>
        <taxon>Chitinophagaceae</taxon>
        <taxon>Hydrobacter</taxon>
    </lineage>
</organism>
<dbReference type="InterPro" id="IPR029058">
    <property type="entry name" value="AB_hydrolase_fold"/>
</dbReference>
<dbReference type="RefSeq" id="WP_092723496.1">
    <property type="nucleotide sequence ID" value="NZ_FNNO01000006.1"/>
</dbReference>
<dbReference type="Proteomes" id="UP000198711">
    <property type="component" value="Unassembled WGS sequence"/>
</dbReference>
<proteinExistence type="predicted"/>
<keyword evidence="3" id="KW-1185">Reference proteome</keyword>
<reference evidence="2 3" key="1">
    <citation type="submission" date="2016-10" db="EMBL/GenBank/DDBJ databases">
        <authorList>
            <person name="Varghese N."/>
            <person name="Submissions S."/>
        </authorList>
    </citation>
    <scope>NUCLEOTIDE SEQUENCE [LARGE SCALE GENOMIC DNA]</scope>
    <source>
        <strain evidence="2 3">DSM 25353</strain>
    </source>
</reference>
<dbReference type="AlphaFoldDB" id="A0A8X8LB68"/>
<feature type="signal peptide" evidence="1">
    <location>
        <begin position="1"/>
        <end position="20"/>
    </location>
</feature>
<dbReference type="Gene3D" id="3.40.50.1820">
    <property type="entry name" value="alpha/beta hydrolase"/>
    <property type="match status" value="1"/>
</dbReference>
<evidence type="ECO:0000313" key="2">
    <source>
        <dbReference type="EMBL" id="SDW81032.1"/>
    </source>
</evidence>
<feature type="chain" id="PRO_5036455583" evidence="1">
    <location>
        <begin position="21"/>
        <end position="285"/>
    </location>
</feature>
<accession>A0A8X8LB68</accession>
<protein>
    <submittedName>
        <fullName evidence="2">Sialidase-1</fullName>
    </submittedName>
</protein>